<dbReference type="SUPFAM" id="SSF50090">
    <property type="entry name" value="Electron transport accessory proteins"/>
    <property type="match status" value="1"/>
</dbReference>
<dbReference type="InterPro" id="IPR008990">
    <property type="entry name" value="Elect_transpt_acc-like_dom_sf"/>
</dbReference>
<accession>A0A2A5C8Y3</accession>
<dbReference type="InterPro" id="IPR049054">
    <property type="entry name" value="CN_hydtase_beta-like_N"/>
</dbReference>
<name>A0A2A5C8Y3_9GAMM</name>
<dbReference type="AlphaFoldDB" id="A0A2A5C8Y3"/>
<proteinExistence type="predicted"/>
<dbReference type="Gene3D" id="1.10.472.20">
    <property type="entry name" value="Nitrile hydratase, beta subunit"/>
    <property type="match status" value="1"/>
</dbReference>
<feature type="domain" description="Nitrile hydratase beta subunit-like N-terminal" evidence="1">
    <location>
        <begin position="14"/>
        <end position="92"/>
    </location>
</feature>
<dbReference type="InterPro" id="IPR042262">
    <property type="entry name" value="CN_hydtase_beta_C"/>
</dbReference>
<organism evidence="2 3">
    <name type="scientific">SAR86 cluster bacterium</name>
    <dbReference type="NCBI Taxonomy" id="2030880"/>
    <lineage>
        <taxon>Bacteria</taxon>
        <taxon>Pseudomonadati</taxon>
        <taxon>Pseudomonadota</taxon>
        <taxon>Gammaproteobacteria</taxon>
        <taxon>SAR86 cluster</taxon>
    </lineage>
</organism>
<comment type="caution">
    <text evidence="2">The sequence shown here is derived from an EMBL/GenBank/DDBJ whole genome shotgun (WGS) entry which is preliminary data.</text>
</comment>
<dbReference type="Pfam" id="PF21006">
    <property type="entry name" value="NHase_beta_N"/>
    <property type="match status" value="1"/>
</dbReference>
<dbReference type="EMBL" id="NVWI01000010">
    <property type="protein sequence ID" value="PCJ40223.1"/>
    <property type="molecule type" value="Genomic_DNA"/>
</dbReference>
<dbReference type="Proteomes" id="UP000228987">
    <property type="component" value="Unassembled WGS sequence"/>
</dbReference>
<evidence type="ECO:0000313" key="2">
    <source>
        <dbReference type="EMBL" id="PCJ40223.1"/>
    </source>
</evidence>
<dbReference type="InterPro" id="IPR023808">
    <property type="entry name" value="Nitrile_Hydratase_acc_put"/>
</dbReference>
<evidence type="ECO:0000259" key="1">
    <source>
        <dbReference type="Pfam" id="PF21006"/>
    </source>
</evidence>
<sequence length="97" mass="11048">MNEERIAKPEIAEMNGAATLPRKNGEMVFHDDWERKSFAIAVSLANQGLFDWAEFQRELISSIKDAEGDNPLHPSRGYFESWLVSLENLLEKKLAKA</sequence>
<reference evidence="3" key="1">
    <citation type="submission" date="2017-08" db="EMBL/GenBank/DDBJ databases">
        <title>A dynamic microbial community with high functional redundancy inhabits the cold, oxic subseafloor aquifer.</title>
        <authorList>
            <person name="Tully B.J."/>
            <person name="Wheat C.G."/>
            <person name="Glazer B.T."/>
            <person name="Huber J.A."/>
        </authorList>
    </citation>
    <scope>NUCLEOTIDE SEQUENCE [LARGE SCALE GENOMIC DNA]</scope>
</reference>
<dbReference type="NCBIfam" id="TIGR03889">
    <property type="entry name" value="nitrile_acc"/>
    <property type="match status" value="1"/>
</dbReference>
<gene>
    <name evidence="2" type="ORF">COA71_11995</name>
</gene>
<evidence type="ECO:0000313" key="3">
    <source>
        <dbReference type="Proteomes" id="UP000228987"/>
    </source>
</evidence>
<protein>
    <submittedName>
        <fullName evidence="2">Nitrile hydratase accessory protein</fullName>
    </submittedName>
</protein>